<accession>A0A9D0ZQR0</accession>
<dbReference type="Pfam" id="PF00155">
    <property type="entry name" value="Aminotran_1_2"/>
    <property type="match status" value="1"/>
</dbReference>
<dbReference type="InterPro" id="IPR051798">
    <property type="entry name" value="Class-II_PLP-Dep_Aminotrans"/>
</dbReference>
<protein>
    <recommendedName>
        <fullName evidence="2">cysteine-S-conjugate beta-lyase</fullName>
        <ecNumber evidence="2">4.4.1.13</ecNumber>
    </recommendedName>
</protein>
<dbReference type="NCBIfam" id="TIGR04350">
    <property type="entry name" value="C_S_lyase_PatB"/>
    <property type="match status" value="1"/>
</dbReference>
<dbReference type="InterPro" id="IPR027619">
    <property type="entry name" value="C-S_lyase_PatB-like"/>
</dbReference>
<organism evidence="7 8">
    <name type="scientific">Candidatus Pullichristensenella stercorigallinarum</name>
    <dbReference type="NCBI Taxonomy" id="2840909"/>
    <lineage>
        <taxon>Bacteria</taxon>
        <taxon>Bacillati</taxon>
        <taxon>Bacillota</taxon>
        <taxon>Clostridia</taxon>
        <taxon>Candidatus Pullichristensenella</taxon>
    </lineage>
</organism>
<dbReference type="SUPFAM" id="SSF53383">
    <property type="entry name" value="PLP-dependent transferases"/>
    <property type="match status" value="1"/>
</dbReference>
<dbReference type="Gene3D" id="3.40.640.10">
    <property type="entry name" value="Type I PLP-dependent aspartate aminotransferase-like (Major domain)"/>
    <property type="match status" value="1"/>
</dbReference>
<dbReference type="InterPro" id="IPR015421">
    <property type="entry name" value="PyrdxlP-dep_Trfase_major"/>
</dbReference>
<dbReference type="Gene3D" id="3.90.1150.10">
    <property type="entry name" value="Aspartate Aminotransferase, domain 1"/>
    <property type="match status" value="1"/>
</dbReference>
<evidence type="ECO:0000256" key="5">
    <source>
        <dbReference type="ARBA" id="ARBA00037974"/>
    </source>
</evidence>
<evidence type="ECO:0000313" key="8">
    <source>
        <dbReference type="Proteomes" id="UP000824260"/>
    </source>
</evidence>
<name>A0A9D0ZQR0_9FIRM</name>
<dbReference type="Proteomes" id="UP000824260">
    <property type="component" value="Unassembled WGS sequence"/>
</dbReference>
<dbReference type="InterPro" id="IPR015422">
    <property type="entry name" value="PyrdxlP-dep_Trfase_small"/>
</dbReference>
<dbReference type="CDD" id="cd00609">
    <property type="entry name" value="AAT_like"/>
    <property type="match status" value="1"/>
</dbReference>
<reference evidence="7" key="1">
    <citation type="submission" date="2020-10" db="EMBL/GenBank/DDBJ databases">
        <authorList>
            <person name="Gilroy R."/>
        </authorList>
    </citation>
    <scope>NUCLEOTIDE SEQUENCE</scope>
    <source>
        <strain evidence="7">ChiSjej6B24-2974</strain>
    </source>
</reference>
<evidence type="ECO:0000256" key="3">
    <source>
        <dbReference type="ARBA" id="ARBA00022898"/>
    </source>
</evidence>
<keyword evidence="3" id="KW-0663">Pyridoxal phosphate</keyword>
<evidence type="ECO:0000256" key="1">
    <source>
        <dbReference type="ARBA" id="ARBA00001933"/>
    </source>
</evidence>
<comment type="similarity">
    <text evidence="5">Belongs to the class-II pyridoxal-phosphate-dependent aminotransferase family. MalY/PatB cystathionine beta-lyase subfamily.</text>
</comment>
<feature type="domain" description="Aminotransferase class I/classII large" evidence="6">
    <location>
        <begin position="33"/>
        <end position="381"/>
    </location>
</feature>
<keyword evidence="4 7" id="KW-0456">Lyase</keyword>
<comment type="caution">
    <text evidence="7">The sequence shown here is derived from an EMBL/GenBank/DDBJ whole genome shotgun (WGS) entry which is preliminary data.</text>
</comment>
<evidence type="ECO:0000313" key="7">
    <source>
        <dbReference type="EMBL" id="HIQ83714.1"/>
    </source>
</evidence>
<dbReference type="AlphaFoldDB" id="A0A9D0ZQR0"/>
<evidence type="ECO:0000256" key="4">
    <source>
        <dbReference type="ARBA" id="ARBA00023239"/>
    </source>
</evidence>
<dbReference type="EC" id="4.4.1.13" evidence="2"/>
<dbReference type="InterPro" id="IPR015424">
    <property type="entry name" value="PyrdxlP-dep_Trfase"/>
</dbReference>
<dbReference type="EMBL" id="DVFZ01000106">
    <property type="protein sequence ID" value="HIQ83714.1"/>
    <property type="molecule type" value="Genomic_DNA"/>
</dbReference>
<dbReference type="PANTHER" id="PTHR43525:SF1">
    <property type="entry name" value="PROTEIN MALY"/>
    <property type="match status" value="1"/>
</dbReference>
<dbReference type="InterPro" id="IPR004839">
    <property type="entry name" value="Aminotransferase_I/II_large"/>
</dbReference>
<dbReference type="PANTHER" id="PTHR43525">
    <property type="entry name" value="PROTEIN MALY"/>
    <property type="match status" value="1"/>
</dbReference>
<gene>
    <name evidence="7" type="ORF">IAA52_11500</name>
</gene>
<dbReference type="GO" id="GO:0030170">
    <property type="term" value="F:pyridoxal phosphate binding"/>
    <property type="evidence" value="ECO:0007669"/>
    <property type="project" value="InterPro"/>
</dbReference>
<proteinExistence type="inferred from homology"/>
<reference evidence="7" key="2">
    <citation type="journal article" date="2021" name="PeerJ">
        <title>Extensive microbial diversity within the chicken gut microbiome revealed by metagenomics and culture.</title>
        <authorList>
            <person name="Gilroy R."/>
            <person name="Ravi A."/>
            <person name="Getino M."/>
            <person name="Pursley I."/>
            <person name="Horton D.L."/>
            <person name="Alikhan N.F."/>
            <person name="Baker D."/>
            <person name="Gharbi K."/>
            <person name="Hall N."/>
            <person name="Watson M."/>
            <person name="Adriaenssens E.M."/>
            <person name="Foster-Nyarko E."/>
            <person name="Jarju S."/>
            <person name="Secka A."/>
            <person name="Antonio M."/>
            <person name="Oren A."/>
            <person name="Chaudhuri R.R."/>
            <person name="La Ragione R."/>
            <person name="Hildebrand F."/>
            <person name="Pallen M.J."/>
        </authorList>
    </citation>
    <scope>NUCLEOTIDE SEQUENCE</scope>
    <source>
        <strain evidence="7">ChiSjej6B24-2974</strain>
    </source>
</reference>
<evidence type="ECO:0000259" key="6">
    <source>
        <dbReference type="Pfam" id="PF00155"/>
    </source>
</evidence>
<evidence type="ECO:0000256" key="2">
    <source>
        <dbReference type="ARBA" id="ARBA00012224"/>
    </source>
</evidence>
<comment type="cofactor">
    <cofactor evidence="1">
        <name>pyridoxal 5'-phosphate</name>
        <dbReference type="ChEBI" id="CHEBI:597326"/>
    </cofactor>
</comment>
<dbReference type="GO" id="GO:0047804">
    <property type="term" value="F:cysteine-S-conjugate beta-lyase activity"/>
    <property type="evidence" value="ECO:0007669"/>
    <property type="project" value="UniProtKB-EC"/>
</dbReference>
<sequence>MKLDPSYFDAVIDRAGTACEKWDGRAEVFGRANVIPLWVADMDFACAPEIVEALKARAAHPIYGYTQDDPENRMAEVRFLRRRFGLTVEPDWILQSPSVVDSMLFSLYALTREGERVLIQPPVYGPFRETVLRAGREVAESPLLETDEGWKMDFDGLEAAFQSGVKCMFFCSPHNPVGRVWTRAELERLVALAEKYQVMIVADEIHASFAFAPHVHTPLLTLTSRAVMLTSATKAFNLAGLRQSSVIVPDGEVRARLAKEMHRVNADHPNLFAMAAQRAAYEHGDAWLDGCIDYICENRNLVYDFIGTRLPEISLKPLEGTYLVWLDMRATGVEHEAMFRRLIDVGGVGLNSGLFFGEKGRGFFRLNLATQRKNIQAGLEGIERALRM</sequence>